<comment type="caution">
    <text evidence="1">The sequence shown here is derived from an EMBL/GenBank/DDBJ whole genome shotgun (WGS) entry which is preliminary data.</text>
</comment>
<dbReference type="Gene3D" id="2.130.10.10">
    <property type="entry name" value="YVTN repeat-like/Quinoprotein amine dehydrogenase"/>
    <property type="match status" value="3"/>
</dbReference>
<dbReference type="EMBL" id="NCEB01000006">
    <property type="protein sequence ID" value="OYX34972.1"/>
    <property type="molecule type" value="Genomic_DNA"/>
</dbReference>
<dbReference type="AlphaFoldDB" id="A0A258FTA4"/>
<gene>
    <name evidence="1" type="ORF">B7Z01_03555</name>
</gene>
<dbReference type="Proteomes" id="UP000215595">
    <property type="component" value="Unassembled WGS sequence"/>
</dbReference>
<proteinExistence type="predicted"/>
<evidence type="ECO:0000313" key="2">
    <source>
        <dbReference type="Proteomes" id="UP000215595"/>
    </source>
</evidence>
<dbReference type="InterPro" id="IPR036322">
    <property type="entry name" value="WD40_repeat_dom_sf"/>
</dbReference>
<dbReference type="Pfam" id="PF00400">
    <property type="entry name" value="WD40"/>
    <property type="match status" value="3"/>
</dbReference>
<dbReference type="SMART" id="SM00320">
    <property type="entry name" value="WD40"/>
    <property type="match status" value="5"/>
</dbReference>
<name>A0A258FTA4_9CAUL</name>
<dbReference type="PANTHER" id="PTHR19879">
    <property type="entry name" value="TRANSCRIPTION INITIATION FACTOR TFIID"/>
    <property type="match status" value="1"/>
</dbReference>
<dbReference type="SUPFAM" id="SSF50978">
    <property type="entry name" value="WD40 repeat-like"/>
    <property type="match status" value="1"/>
</dbReference>
<protein>
    <submittedName>
        <fullName evidence="1">Uncharacterized protein</fullName>
    </submittedName>
</protein>
<accession>A0A258FTA4</accession>
<sequence length="326" mass="34304">MRSFQFDAQVTAVHFEASGAAFALGDGSVRFEDGTFDAVHDGAILCAAVHPSGEGLVTGGDDGRVIWSRKGEAGVLATAKGQWIDSLDASAESKLIAFSAGRTLSIIDATDVAFRRDFAHERTVSGVAFDPKGRRIATSTYGGAWLWYARIAEQKPTKLAWAGSHTGVAFSPDGAFVITTMQDNQLHGWRLKDAKNLRMGGYPGKIRSLAFLSRGQLLATSGAQGAVLWPFTGANGPMGREASEIGFDDTTLVNLVAARTAHGRLAAGLADGRVWVADPATQGLTFVKADKGPPITALALSPDARRLAWADEDGRAGVSDLTSDLA</sequence>
<dbReference type="PANTHER" id="PTHR19879:SF9">
    <property type="entry name" value="TRANSCRIPTION INITIATION FACTOR TFIID SUBUNIT 5"/>
    <property type="match status" value="1"/>
</dbReference>
<organism evidence="1 2">
    <name type="scientific">Brevundimonas subvibrioides</name>
    <dbReference type="NCBI Taxonomy" id="74313"/>
    <lineage>
        <taxon>Bacteria</taxon>
        <taxon>Pseudomonadati</taxon>
        <taxon>Pseudomonadota</taxon>
        <taxon>Alphaproteobacteria</taxon>
        <taxon>Caulobacterales</taxon>
        <taxon>Caulobacteraceae</taxon>
        <taxon>Brevundimonas</taxon>
    </lineage>
</organism>
<reference evidence="1 2" key="1">
    <citation type="submission" date="2017-03" db="EMBL/GenBank/DDBJ databases">
        <title>Lifting the veil on microbial sulfur biogeochemistry in mining wastewaters.</title>
        <authorList>
            <person name="Kantor R.S."/>
            <person name="Colenbrander Nelson T."/>
            <person name="Marshall S."/>
            <person name="Bennett D."/>
            <person name="Apte S."/>
            <person name="Camacho D."/>
            <person name="Thomas B.C."/>
            <person name="Warren L.A."/>
            <person name="Banfield J.F."/>
        </authorList>
    </citation>
    <scope>NUCLEOTIDE SEQUENCE [LARGE SCALE GENOMIC DNA]</scope>
    <source>
        <strain evidence="1">32-69-9</strain>
    </source>
</reference>
<evidence type="ECO:0000313" key="1">
    <source>
        <dbReference type="EMBL" id="OYX34972.1"/>
    </source>
</evidence>
<dbReference type="InterPro" id="IPR015943">
    <property type="entry name" value="WD40/YVTN_repeat-like_dom_sf"/>
</dbReference>
<dbReference type="InterPro" id="IPR001680">
    <property type="entry name" value="WD40_rpt"/>
</dbReference>